<dbReference type="AlphaFoldDB" id="D1BDX6"/>
<dbReference type="PROSITE" id="PS00211">
    <property type="entry name" value="ABC_TRANSPORTER_1"/>
    <property type="match status" value="1"/>
</dbReference>
<keyword evidence="9 12" id="KW-0472">Membrane</keyword>
<dbReference type="Pfam" id="PF00664">
    <property type="entry name" value="ABC_membrane"/>
    <property type="match status" value="1"/>
</dbReference>
<keyword evidence="5 12" id="KW-0812">Transmembrane</keyword>
<feature type="domain" description="ABC transporter" evidence="13">
    <location>
        <begin position="351"/>
        <end position="594"/>
    </location>
</feature>
<gene>
    <name evidence="15" type="ordered locus">Sked_33020</name>
</gene>
<dbReference type="InterPro" id="IPR027417">
    <property type="entry name" value="P-loop_NTPase"/>
</dbReference>
<dbReference type="Proteomes" id="UP000000322">
    <property type="component" value="Chromosome"/>
</dbReference>
<feature type="compositionally biased region" description="Polar residues" evidence="11">
    <location>
        <begin position="614"/>
        <end position="626"/>
    </location>
</feature>
<feature type="domain" description="ABC transmembrane type-1" evidence="14">
    <location>
        <begin position="36"/>
        <end position="315"/>
    </location>
</feature>
<dbReference type="PANTHER" id="PTHR43394">
    <property type="entry name" value="ATP-DEPENDENT PERMEASE MDL1, MITOCHONDRIAL"/>
    <property type="match status" value="1"/>
</dbReference>
<dbReference type="CDD" id="cd18551">
    <property type="entry name" value="ABC_6TM_LmrA_like"/>
    <property type="match status" value="1"/>
</dbReference>
<organism evidence="15 16">
    <name type="scientific">Sanguibacter keddieii (strain ATCC 51767 / DSM 10542 / NCFB 3025 / ST-74)</name>
    <dbReference type="NCBI Taxonomy" id="446469"/>
    <lineage>
        <taxon>Bacteria</taxon>
        <taxon>Bacillati</taxon>
        <taxon>Actinomycetota</taxon>
        <taxon>Actinomycetes</taxon>
        <taxon>Micrococcales</taxon>
        <taxon>Sanguibacteraceae</taxon>
        <taxon>Sanguibacter</taxon>
    </lineage>
</organism>
<proteinExistence type="inferred from homology"/>
<name>D1BDX6_SANKS</name>
<dbReference type="OrthoDB" id="9806127at2"/>
<keyword evidence="16" id="KW-1185">Reference proteome</keyword>
<dbReference type="Gene3D" id="1.20.1560.10">
    <property type="entry name" value="ABC transporter type 1, transmembrane domain"/>
    <property type="match status" value="1"/>
</dbReference>
<dbReference type="PROSITE" id="PS50929">
    <property type="entry name" value="ABC_TM1F"/>
    <property type="match status" value="1"/>
</dbReference>
<feature type="transmembrane region" description="Helical" evidence="12">
    <location>
        <begin position="68"/>
        <end position="89"/>
    </location>
</feature>
<dbReference type="KEGG" id="ske:Sked_33020"/>
<dbReference type="InterPro" id="IPR003593">
    <property type="entry name" value="AAA+_ATPase"/>
</dbReference>
<dbReference type="PANTHER" id="PTHR43394:SF1">
    <property type="entry name" value="ATP-BINDING CASSETTE SUB-FAMILY B MEMBER 10, MITOCHONDRIAL"/>
    <property type="match status" value="1"/>
</dbReference>
<dbReference type="SMART" id="SM00382">
    <property type="entry name" value="AAA"/>
    <property type="match status" value="1"/>
</dbReference>
<feature type="region of interest" description="Disordered" evidence="11">
    <location>
        <begin position="598"/>
        <end position="626"/>
    </location>
</feature>
<evidence type="ECO:0000259" key="14">
    <source>
        <dbReference type="PROSITE" id="PS50929"/>
    </source>
</evidence>
<dbReference type="InterPro" id="IPR003439">
    <property type="entry name" value="ABC_transporter-like_ATP-bd"/>
</dbReference>
<evidence type="ECO:0000256" key="4">
    <source>
        <dbReference type="ARBA" id="ARBA00022519"/>
    </source>
</evidence>
<evidence type="ECO:0000256" key="3">
    <source>
        <dbReference type="ARBA" id="ARBA00022475"/>
    </source>
</evidence>
<comment type="similarity">
    <text evidence="10">Belongs to the ABC transporter superfamily. Siderophore-Fe(3+) uptake transporter (SIUT) (TC 3.A.1.21) family.</text>
</comment>
<dbReference type="InterPro" id="IPR036640">
    <property type="entry name" value="ABC1_TM_sf"/>
</dbReference>
<dbReference type="RefSeq" id="WP_012868265.1">
    <property type="nucleotide sequence ID" value="NC_013521.1"/>
</dbReference>
<keyword evidence="2" id="KW-0813">Transport</keyword>
<evidence type="ECO:0000313" key="16">
    <source>
        <dbReference type="Proteomes" id="UP000000322"/>
    </source>
</evidence>
<dbReference type="HOGENOM" id="CLU_000604_84_3_11"/>
<feature type="transmembrane region" description="Helical" evidence="12">
    <location>
        <begin position="139"/>
        <end position="165"/>
    </location>
</feature>
<dbReference type="PROSITE" id="PS50893">
    <property type="entry name" value="ABC_TRANSPORTER_2"/>
    <property type="match status" value="1"/>
</dbReference>
<dbReference type="InterPro" id="IPR017871">
    <property type="entry name" value="ABC_transporter-like_CS"/>
</dbReference>
<feature type="transmembrane region" description="Helical" evidence="12">
    <location>
        <begin position="171"/>
        <end position="190"/>
    </location>
</feature>
<feature type="transmembrane region" description="Helical" evidence="12">
    <location>
        <begin position="289"/>
        <end position="313"/>
    </location>
</feature>
<keyword evidence="4" id="KW-0997">Cell inner membrane</keyword>
<dbReference type="InterPro" id="IPR011527">
    <property type="entry name" value="ABC1_TM_dom"/>
</dbReference>
<dbReference type="GO" id="GO:0015421">
    <property type="term" value="F:ABC-type oligopeptide transporter activity"/>
    <property type="evidence" value="ECO:0007669"/>
    <property type="project" value="TreeGrafter"/>
</dbReference>
<dbReference type="GO" id="GO:0005524">
    <property type="term" value="F:ATP binding"/>
    <property type="evidence" value="ECO:0007669"/>
    <property type="project" value="UniProtKB-KW"/>
</dbReference>
<evidence type="ECO:0000259" key="13">
    <source>
        <dbReference type="PROSITE" id="PS50893"/>
    </source>
</evidence>
<dbReference type="EMBL" id="CP001819">
    <property type="protein sequence ID" value="ACZ23197.1"/>
    <property type="molecule type" value="Genomic_DNA"/>
</dbReference>
<comment type="subcellular location">
    <subcellularLocation>
        <location evidence="1">Cell inner membrane</location>
        <topology evidence="1">Multi-pass membrane protein</topology>
    </subcellularLocation>
</comment>
<feature type="transmembrane region" description="Helical" evidence="12">
    <location>
        <begin position="33"/>
        <end position="56"/>
    </location>
</feature>
<dbReference type="Gene3D" id="3.40.50.300">
    <property type="entry name" value="P-loop containing nucleotide triphosphate hydrolases"/>
    <property type="match status" value="1"/>
</dbReference>
<evidence type="ECO:0000256" key="6">
    <source>
        <dbReference type="ARBA" id="ARBA00022741"/>
    </source>
</evidence>
<dbReference type="GO" id="GO:0005886">
    <property type="term" value="C:plasma membrane"/>
    <property type="evidence" value="ECO:0007669"/>
    <property type="project" value="UniProtKB-SubCell"/>
</dbReference>
<dbReference type="InterPro" id="IPR039421">
    <property type="entry name" value="Type_1_exporter"/>
</dbReference>
<feature type="transmembrane region" description="Helical" evidence="12">
    <location>
        <begin position="252"/>
        <end position="277"/>
    </location>
</feature>
<evidence type="ECO:0000256" key="1">
    <source>
        <dbReference type="ARBA" id="ARBA00004429"/>
    </source>
</evidence>
<evidence type="ECO:0000256" key="5">
    <source>
        <dbReference type="ARBA" id="ARBA00022692"/>
    </source>
</evidence>
<evidence type="ECO:0000256" key="11">
    <source>
        <dbReference type="SAM" id="MobiDB-lite"/>
    </source>
</evidence>
<evidence type="ECO:0000256" key="7">
    <source>
        <dbReference type="ARBA" id="ARBA00022840"/>
    </source>
</evidence>
<protein>
    <submittedName>
        <fullName evidence="15">ABC-type multidrug transport system, ATPase and permease component</fullName>
    </submittedName>
</protein>
<reference evidence="15 16" key="1">
    <citation type="journal article" date="2009" name="Stand. Genomic Sci.">
        <title>Complete genome sequence of Sanguibacter keddieii type strain (ST-74).</title>
        <authorList>
            <person name="Ivanova N."/>
            <person name="Sikorski J."/>
            <person name="Sims D."/>
            <person name="Brettin T."/>
            <person name="Detter J.C."/>
            <person name="Han C."/>
            <person name="Lapidus A."/>
            <person name="Copeland A."/>
            <person name="Glavina Del Rio T."/>
            <person name="Nolan M."/>
            <person name="Chen F."/>
            <person name="Lucas S."/>
            <person name="Tice H."/>
            <person name="Cheng J.F."/>
            <person name="Bruce D."/>
            <person name="Goodwin L."/>
            <person name="Pitluck S."/>
            <person name="Pati A."/>
            <person name="Mavromatis K."/>
            <person name="Chen A."/>
            <person name="Palaniappan K."/>
            <person name="D'haeseleer P."/>
            <person name="Chain P."/>
            <person name="Bristow J."/>
            <person name="Eisen J.A."/>
            <person name="Markowitz V."/>
            <person name="Hugenholtz P."/>
            <person name="Goker M."/>
            <person name="Pukall R."/>
            <person name="Klenk H.P."/>
            <person name="Kyrpides N.C."/>
        </authorList>
    </citation>
    <scope>NUCLEOTIDE SEQUENCE [LARGE SCALE GENOMIC DNA]</scope>
    <source>
        <strain evidence="16">ATCC 51767 / DSM 10542 / NCFB 3025 / ST-74</strain>
    </source>
</reference>
<keyword evidence="7" id="KW-0067">ATP-binding</keyword>
<dbReference type="GO" id="GO:0016887">
    <property type="term" value="F:ATP hydrolysis activity"/>
    <property type="evidence" value="ECO:0007669"/>
    <property type="project" value="InterPro"/>
</dbReference>
<dbReference type="STRING" id="446469.Sked_33020"/>
<evidence type="ECO:0000256" key="10">
    <source>
        <dbReference type="ARBA" id="ARBA00023455"/>
    </source>
</evidence>
<evidence type="ECO:0000256" key="8">
    <source>
        <dbReference type="ARBA" id="ARBA00022989"/>
    </source>
</evidence>
<dbReference type="FunFam" id="3.40.50.300:FF:000221">
    <property type="entry name" value="Multidrug ABC transporter ATP-binding protein"/>
    <property type="match status" value="1"/>
</dbReference>
<keyword evidence="8 12" id="KW-1133">Transmembrane helix</keyword>
<dbReference type="SUPFAM" id="SSF52540">
    <property type="entry name" value="P-loop containing nucleoside triphosphate hydrolases"/>
    <property type="match status" value="1"/>
</dbReference>
<dbReference type="eggNOG" id="COG1132">
    <property type="taxonomic scope" value="Bacteria"/>
</dbReference>
<evidence type="ECO:0000313" key="15">
    <source>
        <dbReference type="EMBL" id="ACZ23197.1"/>
    </source>
</evidence>
<accession>D1BDX6</accession>
<dbReference type="Pfam" id="PF00005">
    <property type="entry name" value="ABC_tran"/>
    <property type="match status" value="1"/>
</dbReference>
<dbReference type="SUPFAM" id="SSF90123">
    <property type="entry name" value="ABC transporter transmembrane region"/>
    <property type="match status" value="1"/>
</dbReference>
<evidence type="ECO:0000256" key="12">
    <source>
        <dbReference type="SAM" id="Phobius"/>
    </source>
</evidence>
<sequence length="626" mass="65343">MSAHQGPAPAAAPTAQTKARLADLLPMVTRHRALLATAVLISLVASVATLVQPLVVGQVIQRVASGELLGPMVWALVGLIVASGLLTGIQHYLLRRLGANVVLGARRTLVHRMLRLPVKEYETRPVGDLVSRVGTDTSVLAVVISQGLVDLLGSALVFVGALVALVLIDPLLLLVSGVVIGGSVVAVTLLSGRLRTVTVEQQKHVGLLAASVNRALTAIRTIRAANATGRETDRIHEHAVGAWRANLDVARIAALVAPVSGIATQVALVTVLGLGGAQVAAGRLTLVDLVQFIMFLFLLVMPLGNVFTAIASVSQALGALGRIQEITSLPLEREERAVRADDLDGSGSTEISFEDVSFSYTGADVAGGAASTAQTLSHVTFDVPRGARVAVVGPSGAGKSTVLALLARFYDADAGTIRVDGRDIQTLDHETVRARLGYVEQDAPVLSGTVRDNLLISAPDATDAECTEVLAAVNLAGFLESRADGLDTVVGESGVLLSGGERQRLAIARALLHGPPVLLLDESTSHLDGLNERMMRDALDTAAEGRTLLVVAHRLSTVVDSDHIVVVDDGRVVGTGTHEELLRTTPLYAALAAEQLLTPETDPETHPEEVLVPTTGTTSTDRGAHS</sequence>
<evidence type="ECO:0000256" key="2">
    <source>
        <dbReference type="ARBA" id="ARBA00022448"/>
    </source>
</evidence>
<keyword evidence="6" id="KW-0547">Nucleotide-binding</keyword>
<evidence type="ECO:0000256" key="9">
    <source>
        <dbReference type="ARBA" id="ARBA00023136"/>
    </source>
</evidence>
<keyword evidence="3" id="KW-1003">Cell membrane</keyword>